<comment type="subunit">
    <text evidence="2">Homotetramer.</text>
</comment>
<evidence type="ECO:0000313" key="12">
    <source>
        <dbReference type="Proteomes" id="UP000502377"/>
    </source>
</evidence>
<dbReference type="GO" id="GO:0006006">
    <property type="term" value="P:glucose metabolic process"/>
    <property type="evidence" value="ECO:0007669"/>
    <property type="project" value="InterPro"/>
</dbReference>
<dbReference type="GO" id="GO:0051287">
    <property type="term" value="F:NAD binding"/>
    <property type="evidence" value="ECO:0007669"/>
    <property type="project" value="InterPro"/>
</dbReference>
<feature type="site" description="Activates thiol group during catalysis" evidence="7">
    <location>
        <position position="185"/>
    </location>
</feature>
<feature type="binding site" evidence="5">
    <location>
        <begin position="157"/>
        <end position="159"/>
    </location>
    <ligand>
        <name>D-glyceraldehyde 3-phosphate</name>
        <dbReference type="ChEBI" id="CHEBI:59776"/>
    </ligand>
</feature>
<accession>A0A6G5QNU3</accession>
<evidence type="ECO:0000256" key="8">
    <source>
        <dbReference type="RuleBase" id="RU000397"/>
    </source>
</evidence>
<reference evidence="11 12" key="1">
    <citation type="submission" date="2016-07" db="EMBL/GenBank/DDBJ databases">
        <title>Comparative genomics of the Campylobacter concisus group.</title>
        <authorList>
            <person name="Miller W.G."/>
            <person name="Yee E."/>
            <person name="Chapman M.H."/>
            <person name="Huynh S."/>
            <person name="Bono J.L."/>
            <person name="On S.L.W."/>
            <person name="StLeger J."/>
            <person name="Foster G."/>
            <person name="Parker C.T."/>
        </authorList>
    </citation>
    <scope>NUCLEOTIDE SEQUENCE [LARGE SCALE GENOMIC DNA]</scope>
    <source>
        <strain evidence="11 12">ATCC 33238</strain>
    </source>
</reference>
<feature type="binding site" evidence="5">
    <location>
        <begin position="216"/>
        <end position="217"/>
    </location>
    <ligand>
        <name>D-glyceraldehyde 3-phosphate</name>
        <dbReference type="ChEBI" id="CHEBI:59776"/>
    </ligand>
</feature>
<feature type="binding site" evidence="6">
    <location>
        <position position="128"/>
    </location>
    <ligand>
        <name>NAD(+)</name>
        <dbReference type="ChEBI" id="CHEBI:57540"/>
    </ligand>
</feature>
<dbReference type="RefSeq" id="WP_004318311.1">
    <property type="nucleotide sequence ID" value="NZ_CP012543.1"/>
</dbReference>
<dbReference type="SUPFAM" id="SSF51735">
    <property type="entry name" value="NAD(P)-binding Rossmann-fold domains"/>
    <property type="match status" value="1"/>
</dbReference>
<keyword evidence="3 9" id="KW-0560">Oxidoreductase</keyword>
<dbReference type="InterPro" id="IPR020829">
    <property type="entry name" value="GlycerAld_3-P_DH_cat"/>
</dbReference>
<dbReference type="Pfam" id="PF00044">
    <property type="entry name" value="Gp_dh_N"/>
    <property type="match status" value="1"/>
</dbReference>
<evidence type="ECO:0000256" key="1">
    <source>
        <dbReference type="ARBA" id="ARBA00007406"/>
    </source>
</evidence>
<evidence type="ECO:0000256" key="3">
    <source>
        <dbReference type="ARBA" id="ARBA00023002"/>
    </source>
</evidence>
<dbReference type="InterPro" id="IPR006424">
    <property type="entry name" value="Glyceraldehyde-3-P_DH_1"/>
</dbReference>
<dbReference type="PANTHER" id="PTHR43148">
    <property type="entry name" value="GLYCERALDEHYDE-3-PHOSPHATE DEHYDROGENASE 2"/>
    <property type="match status" value="1"/>
</dbReference>
<dbReference type="GO" id="GO:0050661">
    <property type="term" value="F:NADP binding"/>
    <property type="evidence" value="ECO:0007669"/>
    <property type="project" value="InterPro"/>
</dbReference>
<dbReference type="NCBIfam" id="TIGR01534">
    <property type="entry name" value="GAPDH-I"/>
    <property type="match status" value="1"/>
</dbReference>
<keyword evidence="6" id="KW-0520">NAD</keyword>
<dbReference type="Pfam" id="PF02800">
    <property type="entry name" value="Gp_dh_C"/>
    <property type="match status" value="1"/>
</dbReference>
<organism evidence="11 12">
    <name type="scientific">Campylobacter rectus</name>
    <name type="common">Wolinella recta</name>
    <dbReference type="NCBI Taxonomy" id="203"/>
    <lineage>
        <taxon>Bacteria</taxon>
        <taxon>Pseudomonadati</taxon>
        <taxon>Campylobacterota</taxon>
        <taxon>Epsilonproteobacteria</taxon>
        <taxon>Campylobacterales</taxon>
        <taxon>Campylobacteraceae</taxon>
        <taxon>Campylobacter</taxon>
    </lineage>
</organism>
<dbReference type="Gene3D" id="3.40.50.720">
    <property type="entry name" value="NAD(P)-binding Rossmann-like Domain"/>
    <property type="match status" value="1"/>
</dbReference>
<dbReference type="GO" id="GO:0016620">
    <property type="term" value="F:oxidoreductase activity, acting on the aldehyde or oxo group of donors, NAD or NADP as acceptor"/>
    <property type="evidence" value="ECO:0007669"/>
    <property type="project" value="InterPro"/>
</dbReference>
<evidence type="ECO:0000256" key="7">
    <source>
        <dbReference type="PIRSR" id="PIRSR000149-4"/>
    </source>
</evidence>
<dbReference type="PRINTS" id="PR00078">
    <property type="entry name" value="G3PDHDRGNASE"/>
</dbReference>
<dbReference type="CDD" id="cd18126">
    <property type="entry name" value="GAPDH_I_C"/>
    <property type="match status" value="1"/>
</dbReference>
<dbReference type="FunFam" id="3.30.360.10:FF:000002">
    <property type="entry name" value="Glyceraldehyde-3-phosphate dehydrogenase"/>
    <property type="match status" value="1"/>
</dbReference>
<evidence type="ECO:0000259" key="10">
    <source>
        <dbReference type="SMART" id="SM00846"/>
    </source>
</evidence>
<dbReference type="EMBL" id="CP012543">
    <property type="protein sequence ID" value="QCD47385.1"/>
    <property type="molecule type" value="Genomic_DNA"/>
</dbReference>
<dbReference type="CDD" id="cd05214">
    <property type="entry name" value="GAPDH_I_N"/>
    <property type="match status" value="1"/>
</dbReference>
<feature type="binding site" evidence="6">
    <location>
        <position position="37"/>
    </location>
    <ligand>
        <name>NAD(+)</name>
        <dbReference type="ChEBI" id="CHEBI:57540"/>
    </ligand>
</feature>
<feature type="domain" description="Glyceraldehyde 3-phosphate dehydrogenase NAD(P) binding" evidence="10">
    <location>
        <begin position="2"/>
        <end position="158"/>
    </location>
</feature>
<feature type="binding site" evidence="5">
    <location>
        <position position="188"/>
    </location>
    <ligand>
        <name>D-glyceraldehyde 3-phosphate</name>
        <dbReference type="ChEBI" id="CHEBI:59776"/>
    </ligand>
</feature>
<dbReference type="SMART" id="SM00846">
    <property type="entry name" value="Gp_dh_N"/>
    <property type="match status" value="1"/>
</dbReference>
<gene>
    <name evidence="11" type="primary">gapA</name>
    <name evidence="11" type="ORF">CRECT_1758</name>
</gene>
<dbReference type="SUPFAM" id="SSF55347">
    <property type="entry name" value="Glyceraldehyde-3-phosphate dehydrogenase-like, C-terminal domain"/>
    <property type="match status" value="1"/>
</dbReference>
<sequence>MVKIAINGFGRIGRCAARIILERNFAGEEVELVAINDTATRDMTRYLLKYDSVHGEFKPGVRVIDDENIEVANGENIKNIRVFSTRDLNELNYADYGADVVLECTGKFLTTEKCEPYLARGIKKVVMSAPAKDDTPTFVIGVNDDAYAGQAIISNASCTTNGLAPVAKVLDEKFGIQKALMTTIHAYTHGQSLVDVKAKDFRRSRAAALNIAPTTTGAAKAIAKVLPQLSGKMHGQSVRVPVANVSIVDLTAILGKSASAEEINAAFREAADGSMKGILLVDDDSRVSSDFCTSSYSSIVASDTTQVICGDMAKIFAWYDNEWGYSHRLVDLAVRAVKG</sequence>
<evidence type="ECO:0000313" key="11">
    <source>
        <dbReference type="EMBL" id="QCD47385.1"/>
    </source>
</evidence>
<dbReference type="InterPro" id="IPR020830">
    <property type="entry name" value="GlycerAld_3-P_DH_AS"/>
</dbReference>
<dbReference type="InterPro" id="IPR020831">
    <property type="entry name" value="GlycerAld/Erythrose_P_DH"/>
</dbReference>
<name>A0A6G5QNU3_CAMRE</name>
<dbReference type="FunFam" id="3.40.50.720:FF:000001">
    <property type="entry name" value="Glyceraldehyde-3-phosphate dehydrogenase"/>
    <property type="match status" value="1"/>
</dbReference>
<feature type="binding site" evidence="6">
    <location>
        <begin position="11"/>
        <end position="12"/>
    </location>
    <ligand>
        <name>NAD(+)</name>
        <dbReference type="ChEBI" id="CHEBI:57540"/>
    </ligand>
</feature>
<feature type="active site" description="Nucleophile" evidence="4">
    <location>
        <position position="158"/>
    </location>
</feature>
<evidence type="ECO:0000256" key="6">
    <source>
        <dbReference type="PIRSR" id="PIRSR000149-3"/>
    </source>
</evidence>
<dbReference type="PROSITE" id="PS00071">
    <property type="entry name" value="GAPDH"/>
    <property type="match status" value="1"/>
</dbReference>
<dbReference type="KEGG" id="crx:CRECT_1758"/>
<protein>
    <recommendedName>
        <fullName evidence="9">Glyceraldehyde-3-phosphate dehydrogenase</fullName>
        <ecNumber evidence="9">1.2.1.-</ecNumber>
    </recommendedName>
</protein>
<comment type="similarity">
    <text evidence="1 8">Belongs to the glyceraldehyde-3-phosphate dehydrogenase family.</text>
</comment>
<dbReference type="AlphaFoldDB" id="A0A6G5QNU3"/>
<dbReference type="InterPro" id="IPR020828">
    <property type="entry name" value="GlycerAld_3-P_DH_NAD(P)-bd"/>
</dbReference>
<feature type="binding site" evidence="5">
    <location>
        <position position="239"/>
    </location>
    <ligand>
        <name>D-glyceraldehyde 3-phosphate</name>
        <dbReference type="ChEBI" id="CHEBI:59776"/>
    </ligand>
</feature>
<feature type="binding site" evidence="6">
    <location>
        <position position="321"/>
    </location>
    <ligand>
        <name>NAD(+)</name>
        <dbReference type="ChEBI" id="CHEBI:57540"/>
    </ligand>
</feature>
<feature type="binding site" evidence="6">
    <location>
        <position position="86"/>
    </location>
    <ligand>
        <name>NAD(+)</name>
        <dbReference type="ChEBI" id="CHEBI:57540"/>
    </ligand>
</feature>
<keyword evidence="6" id="KW-0547">Nucleotide-binding</keyword>
<proteinExistence type="inferred from homology"/>
<dbReference type="Proteomes" id="UP000502377">
    <property type="component" value="Chromosome"/>
</dbReference>
<evidence type="ECO:0000256" key="4">
    <source>
        <dbReference type="PIRSR" id="PIRSR000149-1"/>
    </source>
</evidence>
<dbReference type="PIRSF" id="PIRSF000149">
    <property type="entry name" value="GAP_DH"/>
    <property type="match status" value="1"/>
</dbReference>
<dbReference type="EC" id="1.2.1.-" evidence="9"/>
<dbReference type="InterPro" id="IPR036291">
    <property type="entry name" value="NAD(P)-bd_dom_sf"/>
</dbReference>
<dbReference type="Gene3D" id="3.30.360.10">
    <property type="entry name" value="Dihydrodipicolinate Reductase, domain 2"/>
    <property type="match status" value="1"/>
</dbReference>
<evidence type="ECO:0000256" key="5">
    <source>
        <dbReference type="PIRSR" id="PIRSR000149-2"/>
    </source>
</evidence>
<evidence type="ECO:0000256" key="9">
    <source>
        <dbReference type="RuleBase" id="RU361160"/>
    </source>
</evidence>
<evidence type="ECO:0000256" key="2">
    <source>
        <dbReference type="ARBA" id="ARBA00011881"/>
    </source>
</evidence>